<dbReference type="AlphaFoldDB" id="X1NKD6"/>
<dbReference type="EMBL" id="BARV01032012">
    <property type="protein sequence ID" value="GAI44053.1"/>
    <property type="molecule type" value="Genomic_DNA"/>
</dbReference>
<organism evidence="1">
    <name type="scientific">marine sediment metagenome</name>
    <dbReference type="NCBI Taxonomy" id="412755"/>
    <lineage>
        <taxon>unclassified sequences</taxon>
        <taxon>metagenomes</taxon>
        <taxon>ecological metagenomes</taxon>
    </lineage>
</organism>
<accession>X1NKD6</accession>
<sequence>HMAKFEIFKEMYGFQKKIHQKMKKVETQKG</sequence>
<evidence type="ECO:0000313" key="1">
    <source>
        <dbReference type="EMBL" id="GAI44053.1"/>
    </source>
</evidence>
<gene>
    <name evidence="1" type="ORF">S06H3_50544</name>
</gene>
<feature type="non-terminal residue" evidence="1">
    <location>
        <position position="1"/>
    </location>
</feature>
<reference evidence="1" key="1">
    <citation type="journal article" date="2014" name="Front. Microbiol.">
        <title>High frequency of phylogenetically diverse reductive dehalogenase-homologous genes in deep subseafloor sedimentary metagenomes.</title>
        <authorList>
            <person name="Kawai M."/>
            <person name="Futagami T."/>
            <person name="Toyoda A."/>
            <person name="Takaki Y."/>
            <person name="Nishi S."/>
            <person name="Hori S."/>
            <person name="Arai W."/>
            <person name="Tsubouchi T."/>
            <person name="Morono Y."/>
            <person name="Uchiyama I."/>
            <person name="Ito T."/>
            <person name="Fujiyama A."/>
            <person name="Inagaki F."/>
            <person name="Takami H."/>
        </authorList>
    </citation>
    <scope>NUCLEOTIDE SEQUENCE</scope>
    <source>
        <strain evidence="1">Expedition CK06-06</strain>
    </source>
</reference>
<comment type="caution">
    <text evidence="1">The sequence shown here is derived from an EMBL/GenBank/DDBJ whole genome shotgun (WGS) entry which is preliminary data.</text>
</comment>
<proteinExistence type="predicted"/>
<name>X1NKD6_9ZZZZ</name>
<protein>
    <submittedName>
        <fullName evidence="1">Uncharacterized protein</fullName>
    </submittedName>
</protein>